<dbReference type="GO" id="GO:0016020">
    <property type="term" value="C:membrane"/>
    <property type="evidence" value="ECO:0007669"/>
    <property type="project" value="TreeGrafter"/>
</dbReference>
<keyword evidence="1" id="KW-0812">Transmembrane</keyword>
<comment type="caution">
    <text evidence="2">The sequence shown here is derived from an EMBL/GenBank/DDBJ whole genome shotgun (WGS) entry which is preliminary data.</text>
</comment>
<gene>
    <name evidence="2" type="ORF">QJS10_CPA05g00131</name>
</gene>
<keyword evidence="3" id="KW-1185">Reference proteome</keyword>
<reference evidence="2" key="1">
    <citation type="journal article" date="2023" name="Nat. Commun.">
        <title>Diploid and tetraploid genomes of Acorus and the evolution of monocots.</title>
        <authorList>
            <person name="Ma L."/>
            <person name="Liu K.W."/>
            <person name="Li Z."/>
            <person name="Hsiao Y.Y."/>
            <person name="Qi Y."/>
            <person name="Fu T."/>
            <person name="Tang G.D."/>
            <person name="Zhang D."/>
            <person name="Sun W.H."/>
            <person name="Liu D.K."/>
            <person name="Li Y."/>
            <person name="Chen G.Z."/>
            <person name="Liu X.D."/>
            <person name="Liao X.Y."/>
            <person name="Jiang Y.T."/>
            <person name="Yu X."/>
            <person name="Hao Y."/>
            <person name="Huang J."/>
            <person name="Zhao X.W."/>
            <person name="Ke S."/>
            <person name="Chen Y.Y."/>
            <person name="Wu W.L."/>
            <person name="Hsu J.L."/>
            <person name="Lin Y.F."/>
            <person name="Huang M.D."/>
            <person name="Li C.Y."/>
            <person name="Huang L."/>
            <person name="Wang Z.W."/>
            <person name="Zhao X."/>
            <person name="Zhong W.Y."/>
            <person name="Peng D.H."/>
            <person name="Ahmad S."/>
            <person name="Lan S."/>
            <person name="Zhang J.S."/>
            <person name="Tsai W.C."/>
            <person name="Van de Peer Y."/>
            <person name="Liu Z.J."/>
        </authorList>
    </citation>
    <scope>NUCLEOTIDE SEQUENCE</scope>
    <source>
        <strain evidence="2">CP</strain>
    </source>
</reference>
<name>A0AAV9ET31_ACOCL</name>
<feature type="transmembrane region" description="Helical" evidence="1">
    <location>
        <begin position="151"/>
        <end position="176"/>
    </location>
</feature>
<evidence type="ECO:0000313" key="3">
    <source>
        <dbReference type="Proteomes" id="UP001180020"/>
    </source>
</evidence>
<evidence type="ECO:0000256" key="1">
    <source>
        <dbReference type="SAM" id="Phobius"/>
    </source>
</evidence>
<dbReference type="Proteomes" id="UP001180020">
    <property type="component" value="Unassembled WGS sequence"/>
</dbReference>
<sequence length="225" mass="26506">MWTFMLVIVYFVLATTISAHGCLLYSKQHAFISEERHEYIRRDIEESNPEAETCRTDVHKDSAKWQGQRKQGNIEQRAGFWGYAMQIIYQTCAGAVLLTDIVFWCVIVPFLSNGHLRLSMFMGCMHSLNLVFLLIDTALNNLQFPWFRMAYFIIWSCTYVILQWILHACGLSWWPYPFLELDTPWAPLWYIIMALIHIPCYGLYALVVKAKNMLFSRWFPHAFIK</sequence>
<feature type="transmembrane region" description="Helical" evidence="1">
    <location>
        <begin position="87"/>
        <end position="112"/>
    </location>
</feature>
<organism evidence="2 3">
    <name type="scientific">Acorus calamus</name>
    <name type="common">Sweet flag</name>
    <dbReference type="NCBI Taxonomy" id="4465"/>
    <lineage>
        <taxon>Eukaryota</taxon>
        <taxon>Viridiplantae</taxon>
        <taxon>Streptophyta</taxon>
        <taxon>Embryophyta</taxon>
        <taxon>Tracheophyta</taxon>
        <taxon>Spermatophyta</taxon>
        <taxon>Magnoliopsida</taxon>
        <taxon>Liliopsida</taxon>
        <taxon>Acoraceae</taxon>
        <taxon>Acorus</taxon>
    </lineage>
</organism>
<accession>A0AAV9ET31</accession>
<dbReference type="AlphaFoldDB" id="A0AAV9ET31"/>
<proteinExistence type="predicted"/>
<protein>
    <submittedName>
        <fullName evidence="2">Uncharacterized protein</fullName>
    </submittedName>
</protein>
<dbReference type="PANTHER" id="PTHR12242">
    <property type="entry name" value="OS02G0130600 PROTEIN-RELATED"/>
    <property type="match status" value="1"/>
</dbReference>
<keyword evidence="1" id="KW-1133">Transmembrane helix</keyword>
<feature type="transmembrane region" description="Helical" evidence="1">
    <location>
        <begin position="6"/>
        <end position="26"/>
    </location>
</feature>
<dbReference type="EMBL" id="JAUJYO010000005">
    <property type="protein sequence ID" value="KAK1316594.1"/>
    <property type="molecule type" value="Genomic_DNA"/>
</dbReference>
<keyword evidence="1" id="KW-0472">Membrane</keyword>
<feature type="transmembrane region" description="Helical" evidence="1">
    <location>
        <begin position="118"/>
        <end position="139"/>
    </location>
</feature>
<reference evidence="2" key="2">
    <citation type="submission" date="2023-06" db="EMBL/GenBank/DDBJ databases">
        <authorList>
            <person name="Ma L."/>
            <person name="Liu K.-W."/>
            <person name="Li Z."/>
            <person name="Hsiao Y.-Y."/>
            <person name="Qi Y."/>
            <person name="Fu T."/>
            <person name="Tang G."/>
            <person name="Zhang D."/>
            <person name="Sun W.-H."/>
            <person name="Liu D.-K."/>
            <person name="Li Y."/>
            <person name="Chen G.-Z."/>
            <person name="Liu X.-D."/>
            <person name="Liao X.-Y."/>
            <person name="Jiang Y.-T."/>
            <person name="Yu X."/>
            <person name="Hao Y."/>
            <person name="Huang J."/>
            <person name="Zhao X.-W."/>
            <person name="Ke S."/>
            <person name="Chen Y.-Y."/>
            <person name="Wu W.-L."/>
            <person name="Hsu J.-L."/>
            <person name="Lin Y.-F."/>
            <person name="Huang M.-D."/>
            <person name="Li C.-Y."/>
            <person name="Huang L."/>
            <person name="Wang Z.-W."/>
            <person name="Zhao X."/>
            <person name="Zhong W.-Y."/>
            <person name="Peng D.-H."/>
            <person name="Ahmad S."/>
            <person name="Lan S."/>
            <person name="Zhang J.-S."/>
            <person name="Tsai W.-C."/>
            <person name="Van De Peer Y."/>
            <person name="Liu Z.-J."/>
        </authorList>
    </citation>
    <scope>NUCLEOTIDE SEQUENCE</scope>
    <source>
        <strain evidence="2">CP</strain>
        <tissue evidence="2">Leaves</tissue>
    </source>
</reference>
<feature type="transmembrane region" description="Helical" evidence="1">
    <location>
        <begin position="188"/>
        <end position="207"/>
    </location>
</feature>
<dbReference type="PANTHER" id="PTHR12242:SF6">
    <property type="entry name" value="PROTEIN ROLLING PROTEIN"/>
    <property type="match status" value="1"/>
</dbReference>
<evidence type="ECO:0000313" key="2">
    <source>
        <dbReference type="EMBL" id="KAK1316594.1"/>
    </source>
</evidence>